<protein>
    <recommendedName>
        <fullName evidence="1">NADP-dependent oxidoreductase domain-containing protein</fullName>
    </recommendedName>
</protein>
<evidence type="ECO:0000313" key="2">
    <source>
        <dbReference type="EMBL" id="SDH62066.1"/>
    </source>
</evidence>
<dbReference type="CDD" id="cd19097">
    <property type="entry name" value="AKR_unchar"/>
    <property type="match status" value="1"/>
</dbReference>
<dbReference type="Gene3D" id="3.20.20.100">
    <property type="entry name" value="NADP-dependent oxidoreductase domain"/>
    <property type="match status" value="1"/>
</dbReference>
<dbReference type="InterPro" id="IPR023210">
    <property type="entry name" value="NADP_OxRdtase_dom"/>
</dbReference>
<dbReference type="STRING" id="83767.SAMN05660652_01967"/>
<keyword evidence="3" id="KW-1185">Reference proteome</keyword>
<accession>A0A1G8DWG9</accession>
<feature type="domain" description="NADP-dependent oxidoreductase" evidence="1">
    <location>
        <begin position="6"/>
        <end position="270"/>
    </location>
</feature>
<organism evidence="2 3">
    <name type="scientific">Propionivibrio dicarboxylicus</name>
    <dbReference type="NCBI Taxonomy" id="83767"/>
    <lineage>
        <taxon>Bacteria</taxon>
        <taxon>Pseudomonadati</taxon>
        <taxon>Pseudomonadota</taxon>
        <taxon>Betaproteobacteria</taxon>
        <taxon>Rhodocyclales</taxon>
        <taxon>Rhodocyclaceae</taxon>
        <taxon>Propionivibrio</taxon>
    </lineage>
</organism>
<dbReference type="EMBL" id="FNCY01000007">
    <property type="protein sequence ID" value="SDH62066.1"/>
    <property type="molecule type" value="Genomic_DNA"/>
</dbReference>
<evidence type="ECO:0000259" key="1">
    <source>
        <dbReference type="Pfam" id="PF00248"/>
    </source>
</evidence>
<dbReference type="PANTHER" id="PTHR43312">
    <property type="entry name" value="D-THREO-ALDOSE 1-DEHYDROGENASE"/>
    <property type="match status" value="1"/>
</dbReference>
<dbReference type="InterPro" id="IPR036812">
    <property type="entry name" value="NAD(P)_OxRdtase_dom_sf"/>
</dbReference>
<dbReference type="PANTHER" id="PTHR43312:SF1">
    <property type="entry name" value="NADP-DEPENDENT OXIDOREDUCTASE DOMAIN-CONTAINING PROTEIN"/>
    <property type="match status" value="1"/>
</dbReference>
<evidence type="ECO:0000313" key="3">
    <source>
        <dbReference type="Proteomes" id="UP000198607"/>
    </source>
</evidence>
<proteinExistence type="predicted"/>
<dbReference type="SUPFAM" id="SSF51430">
    <property type="entry name" value="NAD(P)-linked oxidoreductase"/>
    <property type="match status" value="1"/>
</dbReference>
<gene>
    <name evidence="2" type="ORF">SAMN05660652_01967</name>
</gene>
<dbReference type="RefSeq" id="WP_176785826.1">
    <property type="nucleotide sequence ID" value="NZ_FNCY01000007.1"/>
</dbReference>
<reference evidence="2 3" key="1">
    <citation type="submission" date="2016-10" db="EMBL/GenBank/DDBJ databases">
        <authorList>
            <person name="de Groot N.N."/>
        </authorList>
    </citation>
    <scope>NUCLEOTIDE SEQUENCE [LARGE SCALE GENOMIC DNA]</scope>
    <source>
        <strain evidence="2 3">DSM 5885</strain>
    </source>
</reference>
<sequence length="292" mass="32587">MTAEHKLALGTVQFGLPYGIANKAGQVPGEEARAILQFARTTGIDTLDTAVGYGNSETVLGDIGVEHFKVITKLPEFNGHAKDIGTWMREEIQASKRRLRQKRLQGVLLHRPAQLHAPFGHALYAELCALKEAGEVCQIGISIYEPSELDSLIPNHQFDLVQSPLNIFDRRLIETGWARRLHDKGIEIHARSTFLQGLLLMPATARPKKFERFAPVLRAWDDWLERTRQSPLDACIGYVASHPEISRIVVGVDSADHLKEIVIAAQTAYSERPDWSSPTDPLLLNPAHWNSL</sequence>
<dbReference type="InterPro" id="IPR053135">
    <property type="entry name" value="AKR2_Oxidoreductase"/>
</dbReference>
<dbReference type="Pfam" id="PF00248">
    <property type="entry name" value="Aldo_ket_red"/>
    <property type="match status" value="1"/>
</dbReference>
<dbReference type="AlphaFoldDB" id="A0A1G8DWG9"/>
<dbReference type="Proteomes" id="UP000198607">
    <property type="component" value="Unassembled WGS sequence"/>
</dbReference>
<name>A0A1G8DWG9_9RHOO</name>